<accession>A0A6J7L1A9</accession>
<evidence type="ECO:0000256" key="1">
    <source>
        <dbReference type="SAM" id="MobiDB-lite"/>
    </source>
</evidence>
<organism evidence="2">
    <name type="scientific">freshwater metagenome</name>
    <dbReference type="NCBI Taxonomy" id="449393"/>
    <lineage>
        <taxon>unclassified sequences</taxon>
        <taxon>metagenomes</taxon>
        <taxon>ecological metagenomes</taxon>
    </lineage>
</organism>
<feature type="region of interest" description="Disordered" evidence="1">
    <location>
        <begin position="108"/>
        <end position="130"/>
    </location>
</feature>
<reference evidence="2" key="1">
    <citation type="submission" date="2020-05" db="EMBL/GenBank/DDBJ databases">
        <authorList>
            <person name="Chiriac C."/>
            <person name="Salcher M."/>
            <person name="Ghai R."/>
            <person name="Kavagutti S V."/>
        </authorList>
    </citation>
    <scope>NUCLEOTIDE SEQUENCE</scope>
</reference>
<gene>
    <name evidence="2" type="ORF">UFOPK3651_03574</name>
</gene>
<evidence type="ECO:0000313" key="2">
    <source>
        <dbReference type="EMBL" id="CAB4961966.1"/>
    </source>
</evidence>
<name>A0A6J7L1A9_9ZZZZ</name>
<feature type="region of interest" description="Disordered" evidence="1">
    <location>
        <begin position="52"/>
        <end position="75"/>
    </location>
</feature>
<dbReference type="AlphaFoldDB" id="A0A6J7L1A9"/>
<dbReference type="EMBL" id="CAFBMT010000060">
    <property type="protein sequence ID" value="CAB4961966.1"/>
    <property type="molecule type" value="Genomic_DNA"/>
</dbReference>
<protein>
    <submittedName>
        <fullName evidence="2">Unannotated protein</fullName>
    </submittedName>
</protein>
<sequence>MQRFTGPDQLGGQAARREVHAARLRWRDVRRVSAECGAIVWVVQMQHPPVRAAGDERGRHGGGVFDRGNDRDSVRVGGGEEVVQHVVLVHRGRMVERATGGIETVDHQHDARGRRRGVAGSSAQPVQQTRHPFALADADDRSAPRVLGETIELVGAVGVEHVDVVGSGGQCVCRQRAQRGGCSAAGAARDQQVALVAVAV</sequence>
<proteinExistence type="predicted"/>